<protein>
    <submittedName>
        <fullName evidence="10">Carbohydrate ABC transporter permease</fullName>
    </submittedName>
</protein>
<dbReference type="EMBL" id="JABVED010000004">
    <property type="protein sequence ID" value="MBC6447303.1"/>
    <property type="molecule type" value="Genomic_DNA"/>
</dbReference>
<accession>A0ABR7L452</accession>
<keyword evidence="6 7" id="KW-0472">Membrane</keyword>
<comment type="caution">
    <text evidence="10">The sequence shown here is derived from an EMBL/GenBank/DDBJ whole genome shotgun (WGS) entry which is preliminary data.</text>
</comment>
<feature type="transmembrane region" description="Helical" evidence="7">
    <location>
        <begin position="208"/>
        <end position="231"/>
    </location>
</feature>
<feature type="region of interest" description="Disordered" evidence="8">
    <location>
        <begin position="1"/>
        <end position="25"/>
    </location>
</feature>
<evidence type="ECO:0000256" key="4">
    <source>
        <dbReference type="ARBA" id="ARBA00022692"/>
    </source>
</evidence>
<organism evidence="10 11">
    <name type="scientific">Actinokineospora xionganensis</name>
    <dbReference type="NCBI Taxonomy" id="2684470"/>
    <lineage>
        <taxon>Bacteria</taxon>
        <taxon>Bacillati</taxon>
        <taxon>Actinomycetota</taxon>
        <taxon>Actinomycetes</taxon>
        <taxon>Pseudonocardiales</taxon>
        <taxon>Pseudonocardiaceae</taxon>
        <taxon>Actinokineospora</taxon>
    </lineage>
</organism>
<dbReference type="CDD" id="cd06261">
    <property type="entry name" value="TM_PBP2"/>
    <property type="match status" value="1"/>
</dbReference>
<evidence type="ECO:0000256" key="8">
    <source>
        <dbReference type="SAM" id="MobiDB-lite"/>
    </source>
</evidence>
<feature type="transmembrane region" description="Helical" evidence="7">
    <location>
        <begin position="97"/>
        <end position="121"/>
    </location>
</feature>
<dbReference type="PANTHER" id="PTHR43744">
    <property type="entry name" value="ABC TRANSPORTER PERMEASE PROTEIN MG189-RELATED-RELATED"/>
    <property type="match status" value="1"/>
</dbReference>
<dbReference type="Gene3D" id="1.10.3720.10">
    <property type="entry name" value="MetI-like"/>
    <property type="match status" value="1"/>
</dbReference>
<feature type="domain" description="ABC transmembrane type-1" evidence="9">
    <location>
        <begin position="98"/>
        <end position="289"/>
    </location>
</feature>
<feature type="transmembrane region" description="Helical" evidence="7">
    <location>
        <begin position="35"/>
        <end position="57"/>
    </location>
</feature>
<sequence length="304" mass="33456">MTSLATRPPSTAAPRRAKPRRSGRTGSNLGLTAKYLVLLAFTAFSLVPLAWMVSSAFKAPQDVLEVPVRWIPKQWHPENFVKALMEPRFTGHTFLEFLINSTIVATVTALASVVLSIMVGYGFAKFRFRGREAFMWTLLGSTLLPFSSVVIPLYLVIDSLALTDTLAGLIIPFVITGQAVFVARQFIRAIPTAYIEAARIDGASEWVIFRRIIVPLTGPAVTTVAVMSFLFSWNQFLWPLVITSSQEGFTAPLGLSMLGMGSTFNTDYSVWMAASTIAIIPPLVFFLILERPYLRGLEAMAGIK</sequence>
<dbReference type="RefSeq" id="WP_187219831.1">
    <property type="nucleotide sequence ID" value="NZ_JABVED010000004.1"/>
</dbReference>
<dbReference type="PANTHER" id="PTHR43744:SF12">
    <property type="entry name" value="ABC TRANSPORTER PERMEASE PROTEIN MG189-RELATED"/>
    <property type="match status" value="1"/>
</dbReference>
<evidence type="ECO:0000256" key="1">
    <source>
        <dbReference type="ARBA" id="ARBA00004651"/>
    </source>
</evidence>
<evidence type="ECO:0000259" key="9">
    <source>
        <dbReference type="PROSITE" id="PS50928"/>
    </source>
</evidence>
<comment type="similarity">
    <text evidence="7">Belongs to the binding-protein-dependent transport system permease family.</text>
</comment>
<gene>
    <name evidence="10" type="ORF">GPZ80_08970</name>
</gene>
<dbReference type="InterPro" id="IPR035906">
    <property type="entry name" value="MetI-like_sf"/>
</dbReference>
<evidence type="ECO:0000256" key="3">
    <source>
        <dbReference type="ARBA" id="ARBA00022475"/>
    </source>
</evidence>
<dbReference type="PROSITE" id="PS50928">
    <property type="entry name" value="ABC_TM1"/>
    <property type="match status" value="1"/>
</dbReference>
<feature type="transmembrane region" description="Helical" evidence="7">
    <location>
        <begin position="169"/>
        <end position="187"/>
    </location>
</feature>
<evidence type="ECO:0000313" key="11">
    <source>
        <dbReference type="Proteomes" id="UP000734823"/>
    </source>
</evidence>
<keyword evidence="11" id="KW-1185">Reference proteome</keyword>
<keyword evidence="5 7" id="KW-1133">Transmembrane helix</keyword>
<dbReference type="SUPFAM" id="SSF161098">
    <property type="entry name" value="MetI-like"/>
    <property type="match status" value="1"/>
</dbReference>
<keyword evidence="3" id="KW-1003">Cell membrane</keyword>
<comment type="subcellular location">
    <subcellularLocation>
        <location evidence="1 7">Cell membrane</location>
        <topology evidence="1 7">Multi-pass membrane protein</topology>
    </subcellularLocation>
</comment>
<evidence type="ECO:0000256" key="2">
    <source>
        <dbReference type="ARBA" id="ARBA00022448"/>
    </source>
</evidence>
<evidence type="ECO:0000313" key="10">
    <source>
        <dbReference type="EMBL" id="MBC6447303.1"/>
    </source>
</evidence>
<dbReference type="Pfam" id="PF00528">
    <property type="entry name" value="BPD_transp_1"/>
    <property type="match status" value="1"/>
</dbReference>
<evidence type="ECO:0000256" key="7">
    <source>
        <dbReference type="RuleBase" id="RU363032"/>
    </source>
</evidence>
<feature type="transmembrane region" description="Helical" evidence="7">
    <location>
        <begin position="268"/>
        <end position="289"/>
    </location>
</feature>
<proteinExistence type="inferred from homology"/>
<reference evidence="10 11" key="1">
    <citation type="submission" date="2020-06" db="EMBL/GenBank/DDBJ databases">
        <title>Actinokineospora xiongansis sp. nov., isolated from soil of Baiyangdian.</title>
        <authorList>
            <person name="Zhang X."/>
        </authorList>
    </citation>
    <scope>NUCLEOTIDE SEQUENCE [LARGE SCALE GENOMIC DNA]</scope>
    <source>
        <strain evidence="10 11">HBU206404</strain>
    </source>
</reference>
<evidence type="ECO:0000256" key="6">
    <source>
        <dbReference type="ARBA" id="ARBA00023136"/>
    </source>
</evidence>
<evidence type="ECO:0000256" key="5">
    <source>
        <dbReference type="ARBA" id="ARBA00022989"/>
    </source>
</evidence>
<keyword evidence="2 7" id="KW-0813">Transport</keyword>
<keyword evidence="4 7" id="KW-0812">Transmembrane</keyword>
<dbReference type="Proteomes" id="UP000734823">
    <property type="component" value="Unassembled WGS sequence"/>
</dbReference>
<feature type="transmembrane region" description="Helical" evidence="7">
    <location>
        <begin position="133"/>
        <end position="157"/>
    </location>
</feature>
<dbReference type="InterPro" id="IPR000515">
    <property type="entry name" value="MetI-like"/>
</dbReference>
<name>A0ABR7L452_9PSEU</name>